<dbReference type="InterPro" id="IPR001789">
    <property type="entry name" value="Sig_transdc_resp-reg_receiver"/>
</dbReference>
<dbReference type="PANTHER" id="PTHR48111:SF1">
    <property type="entry name" value="TWO-COMPONENT RESPONSE REGULATOR ORR33"/>
    <property type="match status" value="1"/>
</dbReference>
<evidence type="ECO:0000313" key="11">
    <source>
        <dbReference type="EMBL" id="KPH56321.1"/>
    </source>
</evidence>
<dbReference type="STRING" id="35818.HPU229336_07880"/>
<proteinExistence type="predicted"/>
<keyword evidence="5" id="KW-0804">Transcription</keyword>
<dbReference type="GO" id="GO:0000976">
    <property type="term" value="F:transcription cis-regulatory region binding"/>
    <property type="evidence" value="ECO:0007669"/>
    <property type="project" value="TreeGrafter"/>
</dbReference>
<keyword evidence="4 7" id="KW-0238">DNA-binding</keyword>
<gene>
    <name evidence="12" type="primary">cdrR</name>
    <name evidence="11" type="ORF">HPU229334_02710</name>
    <name evidence="10" type="ORF">HPU229336_07880</name>
    <name evidence="12" type="ORF">NCTC13156_00708</name>
</gene>
<dbReference type="SMART" id="SM00862">
    <property type="entry name" value="Trans_reg_C"/>
    <property type="match status" value="1"/>
</dbReference>
<evidence type="ECO:0000256" key="7">
    <source>
        <dbReference type="PROSITE-ProRule" id="PRU01091"/>
    </source>
</evidence>
<dbReference type="AlphaFoldDB" id="A0A0N1E8Q6"/>
<dbReference type="Proteomes" id="UP000037800">
    <property type="component" value="Unassembled WGS sequence"/>
</dbReference>
<reference evidence="13 14" key="1">
    <citation type="submission" date="2014-06" db="EMBL/GenBank/DDBJ databases">
        <title>Helicobacter pullorum isolates in fresh chicken meat - phenotypic and genotypic features.</title>
        <authorList>
            <person name="Borges V."/>
            <person name="Santos A."/>
            <person name="Correia C.B."/>
            <person name="Saraiva M."/>
            <person name="Menard A."/>
            <person name="Vieira L."/>
            <person name="Sampaio D.A."/>
            <person name="Gomes J.P."/>
            <person name="Oleastro M."/>
        </authorList>
    </citation>
    <scope>NUCLEOTIDE SEQUENCE [LARGE SCALE GENOMIC DNA]</scope>
    <source>
        <strain evidence="11 14">229334/12</strain>
        <strain evidence="10 13">229336/12</strain>
    </source>
</reference>
<dbReference type="PROSITE" id="PS51755">
    <property type="entry name" value="OMPR_PHOB"/>
    <property type="match status" value="1"/>
</dbReference>
<evidence type="ECO:0000313" key="15">
    <source>
        <dbReference type="Proteomes" id="UP000255269"/>
    </source>
</evidence>
<keyword evidence="2" id="KW-0902">Two-component regulatory system</keyword>
<sequence length="230" mass="26576">MSPDLLEPLGNLTILIVEDDEVALESLKVALERRCRKILAAKDGDEGLKFFKNNAVDIVITDINLGSKTDGLSMVKSIRRINPNVPVIFMTAYSDDEKISQMIALNAVSLIKKEVDLEELFVLLLSINKQLHKEHMVDLGRGVFYRKRDKVIVKGYAIFELTDRESQILELLIKADGYPITYEEFRRKIWKNNSMTMDSLRMHINNIRRKTYYELIKNHSRLGYKIQKSS</sequence>
<dbReference type="GO" id="GO:0032993">
    <property type="term" value="C:protein-DNA complex"/>
    <property type="evidence" value="ECO:0007669"/>
    <property type="project" value="TreeGrafter"/>
</dbReference>
<feature type="domain" description="Response regulatory" evidence="8">
    <location>
        <begin position="13"/>
        <end position="128"/>
    </location>
</feature>
<evidence type="ECO:0000256" key="1">
    <source>
        <dbReference type="ARBA" id="ARBA00022553"/>
    </source>
</evidence>
<dbReference type="Pfam" id="PF00072">
    <property type="entry name" value="Response_reg"/>
    <property type="match status" value="1"/>
</dbReference>
<feature type="modified residue" description="4-aspartylphosphate" evidence="6">
    <location>
        <position position="62"/>
    </location>
</feature>
<dbReference type="InterPro" id="IPR001867">
    <property type="entry name" value="OmpR/PhoB-type_DNA-bd"/>
</dbReference>
<dbReference type="PANTHER" id="PTHR48111">
    <property type="entry name" value="REGULATOR OF RPOS"/>
    <property type="match status" value="1"/>
</dbReference>
<dbReference type="Gene3D" id="3.40.50.2300">
    <property type="match status" value="1"/>
</dbReference>
<evidence type="ECO:0000256" key="6">
    <source>
        <dbReference type="PROSITE-ProRule" id="PRU00169"/>
    </source>
</evidence>
<dbReference type="Proteomes" id="UP000037997">
    <property type="component" value="Unassembled WGS sequence"/>
</dbReference>
<dbReference type="EMBL" id="UGJF01000001">
    <property type="protein sequence ID" value="STQ87887.1"/>
    <property type="molecule type" value="Genomic_DNA"/>
</dbReference>
<organism evidence="11 14">
    <name type="scientific">Helicobacter pullorum</name>
    <dbReference type="NCBI Taxonomy" id="35818"/>
    <lineage>
        <taxon>Bacteria</taxon>
        <taxon>Pseudomonadati</taxon>
        <taxon>Campylobacterota</taxon>
        <taxon>Epsilonproteobacteria</taxon>
        <taxon>Campylobacterales</taxon>
        <taxon>Helicobacteraceae</taxon>
        <taxon>Helicobacter</taxon>
    </lineage>
</organism>
<dbReference type="EMBL" id="JNUR01000006">
    <property type="protein sequence ID" value="KPH51312.1"/>
    <property type="molecule type" value="Genomic_DNA"/>
</dbReference>
<evidence type="ECO:0000259" key="8">
    <source>
        <dbReference type="PROSITE" id="PS50110"/>
    </source>
</evidence>
<dbReference type="GO" id="GO:0006355">
    <property type="term" value="P:regulation of DNA-templated transcription"/>
    <property type="evidence" value="ECO:0007669"/>
    <property type="project" value="InterPro"/>
</dbReference>
<evidence type="ECO:0000256" key="3">
    <source>
        <dbReference type="ARBA" id="ARBA00023015"/>
    </source>
</evidence>
<dbReference type="InterPro" id="IPR039420">
    <property type="entry name" value="WalR-like"/>
</dbReference>
<keyword evidence="3" id="KW-0805">Transcription regulation</keyword>
<evidence type="ECO:0000259" key="9">
    <source>
        <dbReference type="PROSITE" id="PS51755"/>
    </source>
</evidence>
<dbReference type="InterPro" id="IPR036388">
    <property type="entry name" value="WH-like_DNA-bd_sf"/>
</dbReference>
<evidence type="ECO:0000313" key="13">
    <source>
        <dbReference type="Proteomes" id="UP000037800"/>
    </source>
</evidence>
<dbReference type="OrthoDB" id="9122097at2"/>
<feature type="DNA-binding region" description="OmpR/PhoB-type" evidence="7">
    <location>
        <begin position="134"/>
        <end position="228"/>
    </location>
</feature>
<protein>
    <submittedName>
        <fullName evidence="12">Putative two-component regulation system CdrRS, regulator component CdrR</fullName>
    </submittedName>
    <submittedName>
        <fullName evidence="11">Transcriptional regulator</fullName>
    </submittedName>
</protein>
<dbReference type="Proteomes" id="UP000255269">
    <property type="component" value="Unassembled WGS sequence"/>
</dbReference>
<feature type="domain" description="OmpR/PhoB-type" evidence="9">
    <location>
        <begin position="134"/>
        <end position="228"/>
    </location>
</feature>
<keyword evidence="1 6" id="KW-0597">Phosphoprotein</keyword>
<dbReference type="SUPFAM" id="SSF46894">
    <property type="entry name" value="C-terminal effector domain of the bipartite response regulators"/>
    <property type="match status" value="1"/>
</dbReference>
<dbReference type="RefSeq" id="WP_005020802.1">
    <property type="nucleotide sequence ID" value="NZ_CABKNZ010000044.1"/>
</dbReference>
<evidence type="ECO:0000256" key="2">
    <source>
        <dbReference type="ARBA" id="ARBA00023012"/>
    </source>
</evidence>
<dbReference type="EMBL" id="JNOC01000016">
    <property type="protein sequence ID" value="KPH56321.1"/>
    <property type="molecule type" value="Genomic_DNA"/>
</dbReference>
<dbReference type="Pfam" id="PF00486">
    <property type="entry name" value="Trans_reg_C"/>
    <property type="match status" value="1"/>
</dbReference>
<dbReference type="GO" id="GO:0000156">
    <property type="term" value="F:phosphorelay response regulator activity"/>
    <property type="evidence" value="ECO:0007669"/>
    <property type="project" value="TreeGrafter"/>
</dbReference>
<evidence type="ECO:0000256" key="4">
    <source>
        <dbReference type="ARBA" id="ARBA00023125"/>
    </source>
</evidence>
<evidence type="ECO:0000313" key="14">
    <source>
        <dbReference type="Proteomes" id="UP000037997"/>
    </source>
</evidence>
<evidence type="ECO:0000256" key="5">
    <source>
        <dbReference type="ARBA" id="ARBA00023163"/>
    </source>
</evidence>
<dbReference type="PATRIC" id="fig|35818.10.peg.1553"/>
<dbReference type="CDD" id="cd00156">
    <property type="entry name" value="REC"/>
    <property type="match status" value="1"/>
</dbReference>
<name>A0A0N1E8Q6_9HELI</name>
<evidence type="ECO:0000313" key="10">
    <source>
        <dbReference type="EMBL" id="KPH51312.1"/>
    </source>
</evidence>
<dbReference type="GeneID" id="93196782"/>
<evidence type="ECO:0000313" key="12">
    <source>
        <dbReference type="EMBL" id="STQ87887.1"/>
    </source>
</evidence>
<accession>A0A0N1E8Q6</accession>
<dbReference type="SMART" id="SM00448">
    <property type="entry name" value="REC"/>
    <property type="match status" value="1"/>
</dbReference>
<dbReference type="Gene3D" id="1.10.10.10">
    <property type="entry name" value="Winged helix-like DNA-binding domain superfamily/Winged helix DNA-binding domain"/>
    <property type="match status" value="1"/>
</dbReference>
<dbReference type="InterPro" id="IPR016032">
    <property type="entry name" value="Sig_transdc_resp-reg_C-effctor"/>
</dbReference>
<reference evidence="12 15" key="2">
    <citation type="submission" date="2018-06" db="EMBL/GenBank/DDBJ databases">
        <authorList>
            <consortium name="Pathogen Informatics"/>
            <person name="Doyle S."/>
        </authorList>
    </citation>
    <scope>NUCLEOTIDE SEQUENCE [LARGE SCALE GENOMIC DNA]</scope>
    <source>
        <strain evidence="12 15">NCTC13156</strain>
    </source>
</reference>
<dbReference type="SUPFAM" id="SSF52172">
    <property type="entry name" value="CheY-like"/>
    <property type="match status" value="1"/>
</dbReference>
<dbReference type="GO" id="GO:0005829">
    <property type="term" value="C:cytosol"/>
    <property type="evidence" value="ECO:0007669"/>
    <property type="project" value="TreeGrafter"/>
</dbReference>
<dbReference type="InterPro" id="IPR011006">
    <property type="entry name" value="CheY-like_superfamily"/>
</dbReference>
<dbReference type="PROSITE" id="PS50110">
    <property type="entry name" value="RESPONSE_REGULATORY"/>
    <property type="match status" value="1"/>
</dbReference>